<name>A0A453F3F1_AEGTS</name>
<evidence type="ECO:0000313" key="3">
    <source>
        <dbReference type="Proteomes" id="UP000015105"/>
    </source>
</evidence>
<accession>A0A453F3F1</accession>
<reference evidence="2" key="5">
    <citation type="journal article" date="2021" name="G3 (Bethesda)">
        <title>Aegilops tauschii genome assembly Aet v5.0 features greater sequence contiguity and improved annotation.</title>
        <authorList>
            <person name="Wang L."/>
            <person name="Zhu T."/>
            <person name="Rodriguez J.C."/>
            <person name="Deal K.R."/>
            <person name="Dubcovsky J."/>
            <person name="McGuire P.E."/>
            <person name="Lux T."/>
            <person name="Spannagl M."/>
            <person name="Mayer K.F.X."/>
            <person name="Baldrich P."/>
            <person name="Meyers B.C."/>
            <person name="Huo N."/>
            <person name="Gu Y.Q."/>
            <person name="Zhou H."/>
            <person name="Devos K.M."/>
            <person name="Bennetzen J.L."/>
            <person name="Unver T."/>
            <person name="Budak H."/>
            <person name="Gulick P.J."/>
            <person name="Galiba G."/>
            <person name="Kalapos B."/>
            <person name="Nelson D.R."/>
            <person name="Li P."/>
            <person name="You F.M."/>
            <person name="Luo M.C."/>
            <person name="Dvorak J."/>
        </authorList>
    </citation>
    <scope>NUCLEOTIDE SEQUENCE [LARGE SCALE GENOMIC DNA]</scope>
    <source>
        <strain evidence="2">cv. AL8/78</strain>
    </source>
</reference>
<proteinExistence type="predicted"/>
<reference evidence="2" key="4">
    <citation type="submission" date="2019-03" db="UniProtKB">
        <authorList>
            <consortium name="EnsemblPlants"/>
        </authorList>
    </citation>
    <scope>IDENTIFICATION</scope>
</reference>
<dbReference type="Gramene" id="AET3Gv20559500.10">
    <property type="protein sequence ID" value="AET3Gv20559500.10"/>
    <property type="gene ID" value="AET3Gv20559500"/>
</dbReference>
<protein>
    <submittedName>
        <fullName evidence="2">Uncharacterized protein</fullName>
    </submittedName>
</protein>
<dbReference type="EnsemblPlants" id="AET3Gv20559500.10">
    <property type="protein sequence ID" value="AET3Gv20559500.10"/>
    <property type="gene ID" value="AET3Gv20559500"/>
</dbReference>
<reference evidence="3" key="2">
    <citation type="journal article" date="2017" name="Nat. Plants">
        <title>The Aegilops tauschii genome reveals multiple impacts of transposons.</title>
        <authorList>
            <person name="Zhao G."/>
            <person name="Zou C."/>
            <person name="Li K."/>
            <person name="Wang K."/>
            <person name="Li T."/>
            <person name="Gao L."/>
            <person name="Zhang X."/>
            <person name="Wang H."/>
            <person name="Yang Z."/>
            <person name="Liu X."/>
            <person name="Jiang W."/>
            <person name="Mao L."/>
            <person name="Kong X."/>
            <person name="Jiao Y."/>
            <person name="Jia J."/>
        </authorList>
    </citation>
    <scope>NUCLEOTIDE SEQUENCE [LARGE SCALE GENOMIC DNA]</scope>
    <source>
        <strain evidence="3">cv. AL8/78</strain>
    </source>
</reference>
<dbReference type="AlphaFoldDB" id="A0A453F3F1"/>
<sequence length="109" mass="11966">SKEIPVDRVGGGRSLAQTMHEREQPSFPTQDKHAVNREPGKTAGHMALRSRILLLRLCPHRPSLAFLSSLILVGVTGSLCATLNSPPIASQRRMCLERVVTELCIVAVW</sequence>
<reference evidence="3" key="1">
    <citation type="journal article" date="2014" name="Science">
        <title>Ancient hybridizations among the ancestral genomes of bread wheat.</title>
        <authorList>
            <consortium name="International Wheat Genome Sequencing Consortium,"/>
            <person name="Marcussen T."/>
            <person name="Sandve S.R."/>
            <person name="Heier L."/>
            <person name="Spannagl M."/>
            <person name="Pfeifer M."/>
            <person name="Jakobsen K.S."/>
            <person name="Wulff B.B."/>
            <person name="Steuernagel B."/>
            <person name="Mayer K.F."/>
            <person name="Olsen O.A."/>
        </authorList>
    </citation>
    <scope>NUCLEOTIDE SEQUENCE [LARGE SCALE GENOMIC DNA]</scope>
    <source>
        <strain evidence="3">cv. AL8/78</strain>
    </source>
</reference>
<feature type="region of interest" description="Disordered" evidence="1">
    <location>
        <begin position="1"/>
        <end position="43"/>
    </location>
</feature>
<evidence type="ECO:0000313" key="2">
    <source>
        <dbReference type="EnsemblPlants" id="AET3Gv20559500.10"/>
    </source>
</evidence>
<keyword evidence="3" id="KW-1185">Reference proteome</keyword>
<dbReference type="Proteomes" id="UP000015105">
    <property type="component" value="Chromosome 3D"/>
</dbReference>
<feature type="compositionally biased region" description="Basic and acidic residues" evidence="1">
    <location>
        <begin position="19"/>
        <end position="40"/>
    </location>
</feature>
<organism evidence="2 3">
    <name type="scientific">Aegilops tauschii subsp. strangulata</name>
    <name type="common">Goatgrass</name>
    <dbReference type="NCBI Taxonomy" id="200361"/>
    <lineage>
        <taxon>Eukaryota</taxon>
        <taxon>Viridiplantae</taxon>
        <taxon>Streptophyta</taxon>
        <taxon>Embryophyta</taxon>
        <taxon>Tracheophyta</taxon>
        <taxon>Spermatophyta</taxon>
        <taxon>Magnoliopsida</taxon>
        <taxon>Liliopsida</taxon>
        <taxon>Poales</taxon>
        <taxon>Poaceae</taxon>
        <taxon>BOP clade</taxon>
        <taxon>Pooideae</taxon>
        <taxon>Triticodae</taxon>
        <taxon>Triticeae</taxon>
        <taxon>Triticinae</taxon>
        <taxon>Aegilops</taxon>
    </lineage>
</organism>
<reference evidence="2" key="3">
    <citation type="journal article" date="2017" name="Nature">
        <title>Genome sequence of the progenitor of the wheat D genome Aegilops tauschii.</title>
        <authorList>
            <person name="Luo M.C."/>
            <person name="Gu Y.Q."/>
            <person name="Puiu D."/>
            <person name="Wang H."/>
            <person name="Twardziok S.O."/>
            <person name="Deal K.R."/>
            <person name="Huo N."/>
            <person name="Zhu T."/>
            <person name="Wang L."/>
            <person name="Wang Y."/>
            <person name="McGuire P.E."/>
            <person name="Liu S."/>
            <person name="Long H."/>
            <person name="Ramasamy R.K."/>
            <person name="Rodriguez J.C."/>
            <person name="Van S.L."/>
            <person name="Yuan L."/>
            <person name="Wang Z."/>
            <person name="Xia Z."/>
            <person name="Xiao L."/>
            <person name="Anderson O.D."/>
            <person name="Ouyang S."/>
            <person name="Liang Y."/>
            <person name="Zimin A.V."/>
            <person name="Pertea G."/>
            <person name="Qi P."/>
            <person name="Bennetzen J.L."/>
            <person name="Dai X."/>
            <person name="Dawson M.W."/>
            <person name="Muller H.G."/>
            <person name="Kugler K."/>
            <person name="Rivarola-Duarte L."/>
            <person name="Spannagl M."/>
            <person name="Mayer K.F.X."/>
            <person name="Lu F.H."/>
            <person name="Bevan M.W."/>
            <person name="Leroy P."/>
            <person name="Li P."/>
            <person name="You F.M."/>
            <person name="Sun Q."/>
            <person name="Liu Z."/>
            <person name="Lyons E."/>
            <person name="Wicker T."/>
            <person name="Salzberg S.L."/>
            <person name="Devos K.M."/>
            <person name="Dvorak J."/>
        </authorList>
    </citation>
    <scope>NUCLEOTIDE SEQUENCE [LARGE SCALE GENOMIC DNA]</scope>
    <source>
        <strain evidence="2">cv. AL8/78</strain>
    </source>
</reference>
<evidence type="ECO:0000256" key="1">
    <source>
        <dbReference type="SAM" id="MobiDB-lite"/>
    </source>
</evidence>